<dbReference type="OrthoDB" id="1470350at2759"/>
<dbReference type="STRING" id="1081108.A0A168CVG4"/>
<evidence type="ECO:0000313" key="3">
    <source>
        <dbReference type="EMBL" id="OAA71838.1"/>
    </source>
</evidence>
<evidence type="ECO:0000259" key="2">
    <source>
        <dbReference type="Pfam" id="PF00487"/>
    </source>
</evidence>
<keyword evidence="1" id="KW-0812">Transmembrane</keyword>
<keyword evidence="4" id="KW-1185">Reference proteome</keyword>
<dbReference type="EMBL" id="AZHF01000008">
    <property type="protein sequence ID" value="OAA71838.1"/>
    <property type="molecule type" value="Genomic_DNA"/>
</dbReference>
<dbReference type="GO" id="GO:0006629">
    <property type="term" value="P:lipid metabolic process"/>
    <property type="evidence" value="ECO:0007669"/>
    <property type="project" value="InterPro"/>
</dbReference>
<evidence type="ECO:0000313" key="4">
    <source>
        <dbReference type="Proteomes" id="UP000076881"/>
    </source>
</evidence>
<gene>
    <name evidence="3" type="ORF">LEL_09073</name>
</gene>
<feature type="transmembrane region" description="Helical" evidence="1">
    <location>
        <begin position="184"/>
        <end position="205"/>
    </location>
</feature>
<reference evidence="3 4" key="1">
    <citation type="journal article" date="2016" name="Genome Biol. Evol.">
        <title>Divergent and convergent evolution of fungal pathogenicity.</title>
        <authorList>
            <person name="Shang Y."/>
            <person name="Xiao G."/>
            <person name="Zheng P."/>
            <person name="Cen K."/>
            <person name="Zhan S."/>
            <person name="Wang C."/>
        </authorList>
    </citation>
    <scope>NUCLEOTIDE SEQUENCE [LARGE SCALE GENOMIC DNA]</scope>
    <source>
        <strain evidence="3 4">RCEF 1005</strain>
    </source>
</reference>
<feature type="transmembrane region" description="Helical" evidence="1">
    <location>
        <begin position="154"/>
        <end position="178"/>
    </location>
</feature>
<dbReference type="Pfam" id="PF00487">
    <property type="entry name" value="FA_desaturase"/>
    <property type="match status" value="1"/>
</dbReference>
<sequence>MDGVVFAPDLTKPDVLVLRNLAADIRAASTVEQVKGHCHQNACPPAGNGSAQAATEDVATQVGMTPQIQPSVPFPTYTLPFHHDQHGIVHLGSSDAETLATLSAMNDPKDALFEPTVLISTDINDVRLPALLDRWVLRPYVLMARSVARVDTDVVMVTHLLLYFATSVPSAALLFWHFTWVHGVLHFIMQASYVGTYTLMMHQHIHMRGILRRRFWLIDMLFPYITDPLMGHTWNSYYYHHVKHHHVEGNGPQDLSSTVRYQRDSLLHFLHYTGRFFFFIWLDLPLYFLRKGRPYLAGKVAFWEIGYYGVLYALSRFNHRATLVVFLLPLLLLRSGLMLGNWGQHAFVDHDEPDSDYRSSITLIDVPSNSSCFNDGYHTSHHLNPLRHWREHPVSFIKDKNLYAAQQALVFHNIDYLMITVRLLMKDYHTLAKCMIPIGDQIHLTLDERVALLKKHTRQFSEEEIRRKFK</sequence>
<dbReference type="Proteomes" id="UP000076881">
    <property type="component" value="Unassembled WGS sequence"/>
</dbReference>
<comment type="caution">
    <text evidence="3">The sequence shown here is derived from an EMBL/GenBank/DDBJ whole genome shotgun (WGS) entry which is preliminary data.</text>
</comment>
<accession>A0A168CVG4</accession>
<protein>
    <submittedName>
        <fullName evidence="3">Fatty acid desaturase</fullName>
    </submittedName>
</protein>
<dbReference type="PANTHER" id="PTHR36459">
    <property type="entry name" value="ORF"/>
    <property type="match status" value="1"/>
</dbReference>
<keyword evidence="1" id="KW-0472">Membrane</keyword>
<evidence type="ECO:0000256" key="1">
    <source>
        <dbReference type="SAM" id="Phobius"/>
    </source>
</evidence>
<organism evidence="3 4">
    <name type="scientific">Akanthomyces lecanii RCEF 1005</name>
    <dbReference type="NCBI Taxonomy" id="1081108"/>
    <lineage>
        <taxon>Eukaryota</taxon>
        <taxon>Fungi</taxon>
        <taxon>Dikarya</taxon>
        <taxon>Ascomycota</taxon>
        <taxon>Pezizomycotina</taxon>
        <taxon>Sordariomycetes</taxon>
        <taxon>Hypocreomycetidae</taxon>
        <taxon>Hypocreales</taxon>
        <taxon>Cordycipitaceae</taxon>
        <taxon>Akanthomyces</taxon>
        <taxon>Cordyceps confragosa</taxon>
    </lineage>
</organism>
<dbReference type="InterPro" id="IPR005804">
    <property type="entry name" value="FA_desaturase_dom"/>
</dbReference>
<dbReference type="PANTHER" id="PTHR36459:SF1">
    <property type="entry name" value="FATTY ACID DESATURASE DOMAIN-CONTAINING PROTEIN-RELATED"/>
    <property type="match status" value="1"/>
</dbReference>
<keyword evidence="1" id="KW-1133">Transmembrane helix</keyword>
<name>A0A168CVG4_CORDF</name>
<feature type="domain" description="Fatty acid desaturase" evidence="2">
    <location>
        <begin position="179"/>
        <end position="393"/>
    </location>
</feature>
<dbReference type="AlphaFoldDB" id="A0A168CVG4"/>
<proteinExistence type="predicted"/>